<gene>
    <name evidence="1" type="ORF">OIT44_04055</name>
</gene>
<organism evidence="1 2">
    <name type="scientific">Weissella ceti</name>
    <dbReference type="NCBI Taxonomy" id="759620"/>
    <lineage>
        <taxon>Bacteria</taxon>
        <taxon>Bacillati</taxon>
        <taxon>Bacillota</taxon>
        <taxon>Bacilli</taxon>
        <taxon>Lactobacillales</taxon>
        <taxon>Lactobacillaceae</taxon>
        <taxon>Weissella</taxon>
    </lineage>
</organism>
<reference evidence="1 2" key="1">
    <citation type="submission" date="2022-10" db="EMBL/GenBank/DDBJ databases">
        <title>Weissella fermenti sp. nov., isolated from fermented cabbage.</title>
        <authorList>
            <person name="Lee J.K."/>
            <person name="Baek J.H."/>
            <person name="Choi D.G."/>
            <person name="Kim J.M."/>
            <person name="Jeon C.O."/>
        </authorList>
    </citation>
    <scope>NUCLEOTIDE SEQUENCE [LARGE SCALE GENOMIC DNA]</scope>
    <source>
        <strain evidence="1 2">KACC 18534</strain>
    </source>
</reference>
<dbReference type="EMBL" id="JAOZFE010000003">
    <property type="protein sequence ID" value="MCW0953248.1"/>
    <property type="molecule type" value="Genomic_DNA"/>
</dbReference>
<sequence>MANGTKFEVHGLEDIFRTVERKLGRQAVIDISNDFAKQAGKAGKKIVQEVEGSYRDTGATVKETTYKVKPGGIGGVTYVSIGWKGPKQRVKLVHLNEFGYARKTNGGIRRIRPKGFGKLESTLAPIGVAARMIARKAVVKSLQK</sequence>
<keyword evidence="2" id="KW-1185">Reference proteome</keyword>
<evidence type="ECO:0008006" key="3">
    <source>
        <dbReference type="Google" id="ProtNLM"/>
    </source>
</evidence>
<proteinExistence type="predicted"/>
<protein>
    <recommendedName>
        <fullName evidence="3">HK97 gp10 family phage protein</fullName>
    </recommendedName>
</protein>
<accession>A0ABT3E5R8</accession>
<dbReference type="Proteomes" id="UP001526225">
    <property type="component" value="Unassembled WGS sequence"/>
</dbReference>
<comment type="caution">
    <text evidence="1">The sequence shown here is derived from an EMBL/GenBank/DDBJ whole genome shotgun (WGS) entry which is preliminary data.</text>
</comment>
<dbReference type="RefSeq" id="WP_213409668.1">
    <property type="nucleotide sequence ID" value="NZ_CP074441.1"/>
</dbReference>
<evidence type="ECO:0000313" key="1">
    <source>
        <dbReference type="EMBL" id="MCW0953248.1"/>
    </source>
</evidence>
<evidence type="ECO:0000313" key="2">
    <source>
        <dbReference type="Proteomes" id="UP001526225"/>
    </source>
</evidence>
<name>A0ABT3E5R8_9LACO</name>